<dbReference type="EMBL" id="GEBQ01030718">
    <property type="protein sequence ID" value="JAT09259.1"/>
    <property type="molecule type" value="Transcribed_RNA"/>
</dbReference>
<proteinExistence type="predicted"/>
<dbReference type="InterPro" id="IPR032071">
    <property type="entry name" value="DUF4806"/>
</dbReference>
<feature type="non-terminal residue" evidence="3">
    <location>
        <position position="371"/>
    </location>
</feature>
<protein>
    <recommendedName>
        <fullName evidence="2">DUF4806 domain-containing protein</fullName>
    </recommendedName>
</protein>
<dbReference type="PANTHER" id="PTHR34153">
    <property type="entry name" value="SI:CH211-262H13.3-RELATED-RELATED"/>
    <property type="match status" value="1"/>
</dbReference>
<feature type="compositionally biased region" description="Polar residues" evidence="1">
    <location>
        <begin position="347"/>
        <end position="371"/>
    </location>
</feature>
<reference evidence="3" key="1">
    <citation type="submission" date="2015-11" db="EMBL/GenBank/DDBJ databases">
        <title>De novo transcriptome assembly of four potential Pierce s Disease insect vectors from Arizona vineyards.</title>
        <authorList>
            <person name="Tassone E.E."/>
        </authorList>
    </citation>
    <scope>NUCLEOTIDE SEQUENCE</scope>
</reference>
<gene>
    <name evidence="3" type="ORF">g.1261</name>
</gene>
<organism evidence="3">
    <name type="scientific">Graphocephala atropunctata</name>
    <dbReference type="NCBI Taxonomy" id="36148"/>
    <lineage>
        <taxon>Eukaryota</taxon>
        <taxon>Metazoa</taxon>
        <taxon>Ecdysozoa</taxon>
        <taxon>Arthropoda</taxon>
        <taxon>Hexapoda</taxon>
        <taxon>Insecta</taxon>
        <taxon>Pterygota</taxon>
        <taxon>Neoptera</taxon>
        <taxon>Paraneoptera</taxon>
        <taxon>Hemiptera</taxon>
        <taxon>Auchenorrhyncha</taxon>
        <taxon>Membracoidea</taxon>
        <taxon>Cicadellidae</taxon>
        <taxon>Cicadellinae</taxon>
        <taxon>Cicadellini</taxon>
        <taxon>Graphocephala</taxon>
    </lineage>
</organism>
<name>A0A1B6KCS6_9HEMI</name>
<feature type="region of interest" description="Disordered" evidence="1">
    <location>
        <begin position="345"/>
        <end position="371"/>
    </location>
</feature>
<accession>A0A1B6KCS6</accession>
<evidence type="ECO:0000313" key="3">
    <source>
        <dbReference type="EMBL" id="JAT09259.1"/>
    </source>
</evidence>
<feature type="domain" description="DUF4806" evidence="2">
    <location>
        <begin position="236"/>
        <end position="311"/>
    </location>
</feature>
<dbReference type="PANTHER" id="PTHR34153:SF2">
    <property type="entry name" value="SI:CH211-262H13.3-RELATED"/>
    <property type="match status" value="1"/>
</dbReference>
<evidence type="ECO:0000259" key="2">
    <source>
        <dbReference type="Pfam" id="PF16064"/>
    </source>
</evidence>
<feature type="region of interest" description="Disordered" evidence="1">
    <location>
        <begin position="84"/>
        <end position="114"/>
    </location>
</feature>
<dbReference type="AlphaFoldDB" id="A0A1B6KCS6"/>
<dbReference type="Pfam" id="PF16064">
    <property type="entry name" value="DUF4806"/>
    <property type="match status" value="1"/>
</dbReference>
<evidence type="ECO:0000256" key="1">
    <source>
        <dbReference type="SAM" id="MobiDB-lite"/>
    </source>
</evidence>
<sequence>MEEYVVVEFVETAEVSTVLRSWMFTKGNKTMCLCPDRNIKSKLLNKESSDESWESWEVLELYSCENLKQALAKERRAQMNSDIALEAKSEQGRGHQMKMPSKKRRMTESESSNSDFDISDLKVYKTPSVTKRKMEMQYGTFPRIKAKDNGFCECPKCRHNDGPRNHWSPQSQQHINNERVLKQIQDKINQMERSILNVHNEVKKVLGVVNTISLQQPGSNNIVIEEDEAFNAFVAKFPIEEVEQVDEMELLLQSTEEKNMMVKYLKDIEGNTVEATIRRMLMKIFSNEVAAQYSWEGRKGKRSLANLNIIKLMQYVLRNGRQASTFRYIVFEKRAKDWFRSAPTRASLKNKNDTSGQTAEDRLSQPSTSTA</sequence>